<dbReference type="SMART" id="SM00066">
    <property type="entry name" value="GAL4"/>
    <property type="match status" value="1"/>
</dbReference>
<evidence type="ECO:0000259" key="2">
    <source>
        <dbReference type="PROSITE" id="PS50048"/>
    </source>
</evidence>
<dbReference type="OrthoDB" id="416217at2759"/>
<sequence length="418" mass="47218">MPGAVTTTEKGASRKLRAHKKSRRGCGNCKLRAVKCDESRPVCKRCKAYGVVCNYDRKSPDLELSTKGSNGVFQVSIINNSTPPSVPKSIAPSLKQGLAASLASHASRSLNNFEFELLHRFQTRTVFTVTTPRSLPVYESSILKHACSHPYLLHAVLTLTLLHDRHFSPTPFDTSLSTIEAHQWGQCISLYNRALSSPILPASRDALWVTAAFLGILAIAHVDARTPEESWPYAPPSPMDLNWLRMSDGKKEIWKDGKAFMQESDFRILALELRGNYAPGLTFGSEEGLKALPPDFLAYFDLLEGSDLVENPYTAPVFSLAQTWKILSMFNIILNFIFCITNMESRYKLLLAQKDPRALLLLAYWWRMIADTQHWHMFRRAIIECQSICLYLEREYREDHALQSLLTFPKGVRCFSGI</sequence>
<dbReference type="PROSITE" id="PS50048">
    <property type="entry name" value="ZN2_CY6_FUNGAL_2"/>
    <property type="match status" value="1"/>
</dbReference>
<dbReference type="GO" id="GO:0008270">
    <property type="term" value="F:zinc ion binding"/>
    <property type="evidence" value="ECO:0007669"/>
    <property type="project" value="InterPro"/>
</dbReference>
<dbReference type="InterPro" id="IPR036864">
    <property type="entry name" value="Zn2-C6_fun-type_DNA-bd_sf"/>
</dbReference>
<feature type="domain" description="Zn(2)-C6 fungal-type" evidence="2">
    <location>
        <begin position="25"/>
        <end position="55"/>
    </location>
</feature>
<dbReference type="InterPro" id="IPR001138">
    <property type="entry name" value="Zn2Cys6_DnaBD"/>
</dbReference>
<organism evidence="3 4">
    <name type="scientific">Phialocephala subalpina</name>
    <dbReference type="NCBI Taxonomy" id="576137"/>
    <lineage>
        <taxon>Eukaryota</taxon>
        <taxon>Fungi</taxon>
        <taxon>Dikarya</taxon>
        <taxon>Ascomycota</taxon>
        <taxon>Pezizomycotina</taxon>
        <taxon>Leotiomycetes</taxon>
        <taxon>Helotiales</taxon>
        <taxon>Mollisiaceae</taxon>
        <taxon>Phialocephala</taxon>
        <taxon>Phialocephala fortinii species complex</taxon>
    </lineage>
</organism>
<keyword evidence="1" id="KW-0539">Nucleus</keyword>
<evidence type="ECO:0000313" key="4">
    <source>
        <dbReference type="Proteomes" id="UP000184330"/>
    </source>
</evidence>
<keyword evidence="4" id="KW-1185">Reference proteome</keyword>
<evidence type="ECO:0000313" key="3">
    <source>
        <dbReference type="EMBL" id="CZR65686.1"/>
    </source>
</evidence>
<dbReference type="EMBL" id="FJOG01000032">
    <property type="protein sequence ID" value="CZR65686.1"/>
    <property type="molecule type" value="Genomic_DNA"/>
</dbReference>
<evidence type="ECO:0000256" key="1">
    <source>
        <dbReference type="ARBA" id="ARBA00023242"/>
    </source>
</evidence>
<dbReference type="CDD" id="cd00067">
    <property type="entry name" value="GAL4"/>
    <property type="match status" value="1"/>
</dbReference>
<dbReference type="PANTHER" id="PTHR47784:SF9">
    <property type="entry name" value="ZN(II)2CYS6 TRANSCRIPTION FACTOR (EUROFUNG)"/>
    <property type="match status" value="1"/>
</dbReference>
<dbReference type="GO" id="GO:0001228">
    <property type="term" value="F:DNA-binding transcription activator activity, RNA polymerase II-specific"/>
    <property type="evidence" value="ECO:0007669"/>
    <property type="project" value="TreeGrafter"/>
</dbReference>
<dbReference type="SUPFAM" id="SSF57701">
    <property type="entry name" value="Zn2/Cys6 DNA-binding domain"/>
    <property type="match status" value="1"/>
</dbReference>
<dbReference type="PANTHER" id="PTHR47784">
    <property type="entry name" value="STEROL UPTAKE CONTROL PROTEIN 2"/>
    <property type="match status" value="1"/>
</dbReference>
<protein>
    <submittedName>
        <fullName evidence="3">Related to UPC2-regulatory protein involved in control of sterol uptake</fullName>
    </submittedName>
</protein>
<dbReference type="InterPro" id="IPR053157">
    <property type="entry name" value="Sterol_Uptake_Regulator"/>
</dbReference>
<dbReference type="STRING" id="576137.A0A1L7XL80"/>
<dbReference type="Proteomes" id="UP000184330">
    <property type="component" value="Unassembled WGS sequence"/>
</dbReference>
<dbReference type="Pfam" id="PF00172">
    <property type="entry name" value="Zn_clus"/>
    <property type="match status" value="1"/>
</dbReference>
<dbReference type="AlphaFoldDB" id="A0A1L7XL80"/>
<name>A0A1L7XL80_9HELO</name>
<gene>
    <name evidence="3" type="ORF">PAC_15586</name>
</gene>
<reference evidence="3 4" key="1">
    <citation type="submission" date="2016-03" db="EMBL/GenBank/DDBJ databases">
        <authorList>
            <person name="Ploux O."/>
        </authorList>
    </citation>
    <scope>NUCLEOTIDE SEQUENCE [LARGE SCALE GENOMIC DNA]</scope>
    <source>
        <strain evidence="3 4">UAMH 11012</strain>
    </source>
</reference>
<accession>A0A1L7XL80</accession>
<dbReference type="Gene3D" id="4.10.240.10">
    <property type="entry name" value="Zn(2)-C6 fungal-type DNA-binding domain"/>
    <property type="match status" value="1"/>
</dbReference>
<proteinExistence type="predicted"/>